<evidence type="ECO:0000313" key="3">
    <source>
        <dbReference type="Proteomes" id="UP000054018"/>
    </source>
</evidence>
<dbReference type="EMBL" id="KN833725">
    <property type="protein sequence ID" value="KIK23470.1"/>
    <property type="molecule type" value="Genomic_DNA"/>
</dbReference>
<reference evidence="3" key="2">
    <citation type="submission" date="2015-01" db="EMBL/GenBank/DDBJ databases">
        <title>Evolutionary Origins and Diversification of the Mycorrhizal Mutualists.</title>
        <authorList>
            <consortium name="DOE Joint Genome Institute"/>
            <consortium name="Mycorrhizal Genomics Consortium"/>
            <person name="Kohler A."/>
            <person name="Kuo A."/>
            <person name="Nagy L.G."/>
            <person name="Floudas D."/>
            <person name="Copeland A."/>
            <person name="Barry K.W."/>
            <person name="Cichocki N."/>
            <person name="Veneault-Fourrey C."/>
            <person name="LaButti K."/>
            <person name="Lindquist E.A."/>
            <person name="Lipzen A."/>
            <person name="Lundell T."/>
            <person name="Morin E."/>
            <person name="Murat C."/>
            <person name="Riley R."/>
            <person name="Ohm R."/>
            <person name="Sun H."/>
            <person name="Tunlid A."/>
            <person name="Henrissat B."/>
            <person name="Grigoriev I.V."/>
            <person name="Hibbett D.S."/>
            <person name="Martin F."/>
        </authorList>
    </citation>
    <scope>NUCLEOTIDE SEQUENCE [LARGE SCALE GENOMIC DNA]</scope>
    <source>
        <strain evidence="3">441</strain>
    </source>
</reference>
<dbReference type="AlphaFoldDB" id="A0A0C9YF42"/>
<protein>
    <submittedName>
        <fullName evidence="2">Uncharacterized protein</fullName>
    </submittedName>
</protein>
<dbReference type="HOGENOM" id="CLU_042825_0_0_1"/>
<evidence type="ECO:0000313" key="2">
    <source>
        <dbReference type="EMBL" id="KIK23470.1"/>
    </source>
</evidence>
<name>A0A0C9YF42_9AGAM</name>
<keyword evidence="1" id="KW-0732">Signal</keyword>
<feature type="signal peptide" evidence="1">
    <location>
        <begin position="1"/>
        <end position="23"/>
    </location>
</feature>
<dbReference type="OrthoDB" id="2647171at2759"/>
<keyword evidence="3" id="KW-1185">Reference proteome</keyword>
<gene>
    <name evidence="2" type="ORF">PISMIDRAFT_679157</name>
</gene>
<feature type="chain" id="PRO_5002223256" evidence="1">
    <location>
        <begin position="24"/>
        <end position="386"/>
    </location>
</feature>
<proteinExistence type="predicted"/>
<evidence type="ECO:0000256" key="1">
    <source>
        <dbReference type="SAM" id="SignalP"/>
    </source>
</evidence>
<sequence>MSVGWISRASTLFIAIYLPSVLAFQPSTDYGQYKTDNLYNCSGTSSTSAVTATNSADTLPEIQPLSSQGWEHWDFFTHGTFPIILRWSQGDQSQADATPASGKIEIAIPDVNGTNVLTTVTGPLTYTDGDVKQVSIGSNTFKWDSDSLWYNLTIVADGYTLVLNTYSAILDTFHPDVDHYNGLLSSHEGPAVYGSVPVTRGQSAGYLATPGQQNITLDGLTLLKHTFSEQALPSYVTKLSSAIIWGYSTQYYDSHLFYQVQQADGTAHEAAYLSRAIAGSPIKSNFPSTWGIYAVTDDPLYTLVIDPIGGTIVATLAGCSATNDNTYLFSVSLGNVLAEFTDLGGGKTTYYNFTQGFTLAPYNGTLVNGTIAGMYEVYEAPAQSDS</sequence>
<organism evidence="2 3">
    <name type="scientific">Pisolithus microcarpus 441</name>
    <dbReference type="NCBI Taxonomy" id="765257"/>
    <lineage>
        <taxon>Eukaryota</taxon>
        <taxon>Fungi</taxon>
        <taxon>Dikarya</taxon>
        <taxon>Basidiomycota</taxon>
        <taxon>Agaricomycotina</taxon>
        <taxon>Agaricomycetes</taxon>
        <taxon>Agaricomycetidae</taxon>
        <taxon>Boletales</taxon>
        <taxon>Sclerodermatineae</taxon>
        <taxon>Pisolithaceae</taxon>
        <taxon>Pisolithus</taxon>
    </lineage>
</organism>
<dbReference type="Proteomes" id="UP000054018">
    <property type="component" value="Unassembled WGS sequence"/>
</dbReference>
<accession>A0A0C9YF42</accession>
<reference evidence="2 3" key="1">
    <citation type="submission" date="2014-04" db="EMBL/GenBank/DDBJ databases">
        <authorList>
            <consortium name="DOE Joint Genome Institute"/>
            <person name="Kuo A."/>
            <person name="Kohler A."/>
            <person name="Costa M.D."/>
            <person name="Nagy L.G."/>
            <person name="Floudas D."/>
            <person name="Copeland A."/>
            <person name="Barry K.W."/>
            <person name="Cichocki N."/>
            <person name="Veneault-Fourrey C."/>
            <person name="LaButti K."/>
            <person name="Lindquist E.A."/>
            <person name="Lipzen A."/>
            <person name="Lundell T."/>
            <person name="Morin E."/>
            <person name="Murat C."/>
            <person name="Sun H."/>
            <person name="Tunlid A."/>
            <person name="Henrissat B."/>
            <person name="Grigoriev I.V."/>
            <person name="Hibbett D.S."/>
            <person name="Martin F."/>
            <person name="Nordberg H.P."/>
            <person name="Cantor M.N."/>
            <person name="Hua S.X."/>
        </authorList>
    </citation>
    <scope>NUCLEOTIDE SEQUENCE [LARGE SCALE GENOMIC DNA]</scope>
    <source>
        <strain evidence="2 3">441</strain>
    </source>
</reference>